<dbReference type="SMART" id="SM01417">
    <property type="entry name" value="Solute_trans_a"/>
    <property type="match status" value="1"/>
</dbReference>
<keyword evidence="2" id="KW-0812">Transmembrane</keyword>
<dbReference type="InterPro" id="IPR005178">
    <property type="entry name" value="Ostalpha/TMEM184C"/>
</dbReference>
<name>A0A138ZZC7_GONPJ</name>
<dbReference type="PANTHER" id="PTHR23423">
    <property type="entry name" value="ORGANIC SOLUTE TRANSPORTER-RELATED"/>
    <property type="match status" value="1"/>
</dbReference>
<dbReference type="GO" id="GO:0016020">
    <property type="term" value="C:membrane"/>
    <property type="evidence" value="ECO:0007669"/>
    <property type="project" value="UniProtKB-SubCell"/>
</dbReference>
<gene>
    <name evidence="5" type="ORF">M427DRAFT_104808</name>
</gene>
<dbReference type="STRING" id="1344416.A0A138ZZC7"/>
<dbReference type="EMBL" id="KQ965850">
    <property type="protein sequence ID" value="KXS09768.1"/>
    <property type="molecule type" value="Genomic_DNA"/>
</dbReference>
<evidence type="ECO:0000256" key="3">
    <source>
        <dbReference type="ARBA" id="ARBA00022989"/>
    </source>
</evidence>
<reference evidence="5 6" key="1">
    <citation type="journal article" date="2015" name="Genome Biol. Evol.">
        <title>Phylogenomic analyses indicate that early fungi evolved digesting cell walls of algal ancestors of land plants.</title>
        <authorList>
            <person name="Chang Y."/>
            <person name="Wang S."/>
            <person name="Sekimoto S."/>
            <person name="Aerts A.L."/>
            <person name="Choi C."/>
            <person name="Clum A."/>
            <person name="LaButti K.M."/>
            <person name="Lindquist E.A."/>
            <person name="Yee Ngan C."/>
            <person name="Ohm R.A."/>
            <person name="Salamov A.A."/>
            <person name="Grigoriev I.V."/>
            <person name="Spatafora J.W."/>
            <person name="Berbee M.L."/>
        </authorList>
    </citation>
    <scope>NUCLEOTIDE SEQUENCE [LARGE SCALE GENOMIC DNA]</scope>
    <source>
        <strain evidence="5 6">JEL478</strain>
    </source>
</reference>
<dbReference type="AlphaFoldDB" id="A0A138ZZC7"/>
<dbReference type="OrthoDB" id="5348404at2759"/>
<keyword evidence="3" id="KW-1133">Transmembrane helix</keyword>
<dbReference type="Proteomes" id="UP000070544">
    <property type="component" value="Unassembled WGS sequence"/>
</dbReference>
<comment type="subcellular location">
    <subcellularLocation>
        <location evidence="1">Membrane</location>
        <topology evidence="1">Multi-pass membrane protein</topology>
    </subcellularLocation>
</comment>
<feature type="non-terminal residue" evidence="5">
    <location>
        <position position="1"/>
    </location>
</feature>
<evidence type="ECO:0000256" key="4">
    <source>
        <dbReference type="ARBA" id="ARBA00023136"/>
    </source>
</evidence>
<evidence type="ECO:0000313" key="5">
    <source>
        <dbReference type="EMBL" id="KXS09768.1"/>
    </source>
</evidence>
<sequence length="172" mass="19966">ILLMVPIYSIISSMEFRLPWYSAYLALARDSYEAFVLYSFYTLMLHYLGPTYEVQHSRLRQKPDFGYPFPFGFIKYSPRGHAFLLNCQLTTLQYAVVKVLLTIISLALESYGLLCEDSSITGPSFWIGSINFISCSIALYALLIFYTVCHDELSSYRPLYKFLAIKFVIFFR</sequence>
<dbReference type="OMA" id="MITLQYF"/>
<dbReference type="Pfam" id="PF03619">
    <property type="entry name" value="Solute_trans_a"/>
    <property type="match status" value="1"/>
</dbReference>
<proteinExistence type="predicted"/>
<organism evidence="5 6">
    <name type="scientific">Gonapodya prolifera (strain JEL478)</name>
    <name type="common">Monoblepharis prolifera</name>
    <dbReference type="NCBI Taxonomy" id="1344416"/>
    <lineage>
        <taxon>Eukaryota</taxon>
        <taxon>Fungi</taxon>
        <taxon>Fungi incertae sedis</taxon>
        <taxon>Chytridiomycota</taxon>
        <taxon>Chytridiomycota incertae sedis</taxon>
        <taxon>Monoblepharidomycetes</taxon>
        <taxon>Monoblepharidales</taxon>
        <taxon>Gonapodyaceae</taxon>
        <taxon>Gonapodya</taxon>
    </lineage>
</organism>
<evidence type="ECO:0000256" key="2">
    <source>
        <dbReference type="ARBA" id="ARBA00022692"/>
    </source>
</evidence>
<evidence type="ECO:0000256" key="1">
    <source>
        <dbReference type="ARBA" id="ARBA00004141"/>
    </source>
</evidence>
<keyword evidence="4" id="KW-0472">Membrane</keyword>
<evidence type="ECO:0000313" key="6">
    <source>
        <dbReference type="Proteomes" id="UP000070544"/>
    </source>
</evidence>
<protein>
    <submittedName>
        <fullName evidence="5">DUF300-domain-containing protein</fullName>
    </submittedName>
</protein>
<accession>A0A138ZZC7</accession>
<keyword evidence="6" id="KW-1185">Reference proteome</keyword>